<dbReference type="RefSeq" id="WP_092451022.1">
    <property type="nucleotide sequence ID" value="NZ_FOJI01000002.1"/>
</dbReference>
<gene>
    <name evidence="3" type="ORF">SAMN05421659_102374</name>
</gene>
<dbReference type="PANTHER" id="PTHR30006:SF2">
    <property type="entry name" value="ABC TRANSPORTER SUBSTRATE-BINDING PROTEIN"/>
    <property type="match status" value="1"/>
</dbReference>
<protein>
    <submittedName>
        <fullName evidence="3">Putative spermidine/putrescine transport system substrate-binding protein</fullName>
    </submittedName>
</protein>
<feature type="signal peptide" evidence="2">
    <location>
        <begin position="1"/>
        <end position="23"/>
    </location>
</feature>
<dbReference type="AlphaFoldDB" id="A0A1I0N6I8"/>
<dbReference type="CDD" id="cd13589">
    <property type="entry name" value="PBP2_polyamine_RpCGA009"/>
    <property type="match status" value="1"/>
</dbReference>
<reference evidence="3 4" key="1">
    <citation type="submission" date="2016-10" db="EMBL/GenBank/DDBJ databases">
        <authorList>
            <person name="de Groot N.N."/>
        </authorList>
    </citation>
    <scope>NUCLEOTIDE SEQUENCE [LARGE SCALE GENOMIC DNA]</scope>
    <source>
        <strain evidence="3 4">DSM 9179</strain>
    </source>
</reference>
<dbReference type="PROSITE" id="PS51257">
    <property type="entry name" value="PROKAR_LIPOPROTEIN"/>
    <property type="match status" value="1"/>
</dbReference>
<dbReference type="GO" id="GO:0030975">
    <property type="term" value="F:thiamine binding"/>
    <property type="evidence" value="ECO:0007669"/>
    <property type="project" value="TreeGrafter"/>
</dbReference>
<evidence type="ECO:0000256" key="2">
    <source>
        <dbReference type="SAM" id="SignalP"/>
    </source>
</evidence>
<dbReference type="GO" id="GO:0030976">
    <property type="term" value="F:thiamine pyrophosphate binding"/>
    <property type="evidence" value="ECO:0007669"/>
    <property type="project" value="TreeGrafter"/>
</dbReference>
<evidence type="ECO:0000313" key="3">
    <source>
        <dbReference type="EMBL" id="SEV95986.1"/>
    </source>
</evidence>
<keyword evidence="4" id="KW-1185">Reference proteome</keyword>
<dbReference type="Proteomes" id="UP000199701">
    <property type="component" value="Unassembled WGS sequence"/>
</dbReference>
<dbReference type="OrthoDB" id="9769319at2"/>
<dbReference type="GO" id="GO:0015888">
    <property type="term" value="P:thiamine transport"/>
    <property type="evidence" value="ECO:0007669"/>
    <property type="project" value="TreeGrafter"/>
</dbReference>
<dbReference type="SUPFAM" id="SSF53850">
    <property type="entry name" value="Periplasmic binding protein-like II"/>
    <property type="match status" value="1"/>
</dbReference>
<dbReference type="EMBL" id="FOJI01000002">
    <property type="protein sequence ID" value="SEV95986.1"/>
    <property type="molecule type" value="Genomic_DNA"/>
</dbReference>
<organism evidence="3 4">
    <name type="scientific">[Clostridium] fimetarium</name>
    <dbReference type="NCBI Taxonomy" id="99656"/>
    <lineage>
        <taxon>Bacteria</taxon>
        <taxon>Bacillati</taxon>
        <taxon>Bacillota</taxon>
        <taxon>Clostridia</taxon>
        <taxon>Lachnospirales</taxon>
        <taxon>Lachnospiraceae</taxon>
    </lineage>
</organism>
<feature type="chain" id="PRO_5011503596" evidence="2">
    <location>
        <begin position="24"/>
        <end position="351"/>
    </location>
</feature>
<evidence type="ECO:0000256" key="1">
    <source>
        <dbReference type="ARBA" id="ARBA00022729"/>
    </source>
</evidence>
<proteinExistence type="predicted"/>
<dbReference type="PANTHER" id="PTHR30006">
    <property type="entry name" value="THIAMINE-BINDING PERIPLASMIC PROTEIN-RELATED"/>
    <property type="match status" value="1"/>
</dbReference>
<dbReference type="GO" id="GO:0030288">
    <property type="term" value="C:outer membrane-bounded periplasmic space"/>
    <property type="evidence" value="ECO:0007669"/>
    <property type="project" value="TreeGrafter"/>
</dbReference>
<dbReference type="Gene3D" id="3.40.190.10">
    <property type="entry name" value="Periplasmic binding protein-like II"/>
    <property type="match status" value="2"/>
</dbReference>
<sequence length="351" mass="37794">MKKRVALFLSVMILLTGCGTTNANNGTVASTEKQTLILSTFGLSADISEEKVYSPFESLNNCDIVTDTGTAAERYTKLSSDPDSTVDVIELSQALTAQGISAGLFEKLDLSKLTNVSDMIDVAKTFAGDGNGVAYTINSMGIIYNPATVGLEIKSFDDLWNAVLKGKIAIPDITTTFGPAMVYIASDHKGVNIKTDNGTAAFKALSELKPNIVKTYTKSSDLVNMFTSGEVTAAIVGDFAVPVLMKANPNLVYFTPKGTYANFNILSVNKNSKHKDLAYKYINYRISSELQTITGLALNEAPTNKKVTFTAAEAANMTYGDVAANAKAVDYSFVNPILNSWVDQWNRTLNN</sequence>
<dbReference type="Pfam" id="PF13416">
    <property type="entry name" value="SBP_bac_8"/>
    <property type="match status" value="1"/>
</dbReference>
<keyword evidence="1 2" id="KW-0732">Signal</keyword>
<dbReference type="InterPro" id="IPR006059">
    <property type="entry name" value="SBP"/>
</dbReference>
<name>A0A1I0N6I8_9FIRM</name>
<dbReference type="STRING" id="99656.SAMN05421659_102374"/>
<accession>A0A1I0N6I8</accession>
<evidence type="ECO:0000313" key="4">
    <source>
        <dbReference type="Proteomes" id="UP000199701"/>
    </source>
</evidence>